<feature type="region of interest" description="Disordered" evidence="5">
    <location>
        <begin position="398"/>
        <end position="417"/>
    </location>
</feature>
<dbReference type="PANTHER" id="PTHR46910:SF3">
    <property type="entry name" value="HALOTOLERANCE PROTEIN 9-RELATED"/>
    <property type="match status" value="1"/>
</dbReference>
<proteinExistence type="predicted"/>
<dbReference type="CDD" id="cd12148">
    <property type="entry name" value="fungal_TF_MHR"/>
    <property type="match status" value="1"/>
</dbReference>
<evidence type="ECO:0000256" key="3">
    <source>
        <dbReference type="ARBA" id="ARBA00023125"/>
    </source>
</evidence>
<feature type="compositionally biased region" description="Polar residues" evidence="5">
    <location>
        <begin position="398"/>
        <end position="408"/>
    </location>
</feature>
<evidence type="ECO:0000313" key="6">
    <source>
        <dbReference type="EMBL" id="KZL77195.1"/>
    </source>
</evidence>
<organism evidence="6 7">
    <name type="scientific">Colletotrichum tofieldiae</name>
    <dbReference type="NCBI Taxonomy" id="708197"/>
    <lineage>
        <taxon>Eukaryota</taxon>
        <taxon>Fungi</taxon>
        <taxon>Dikarya</taxon>
        <taxon>Ascomycota</taxon>
        <taxon>Pezizomycotina</taxon>
        <taxon>Sordariomycetes</taxon>
        <taxon>Hypocreomycetidae</taxon>
        <taxon>Glomerellales</taxon>
        <taxon>Glomerellaceae</taxon>
        <taxon>Colletotrichum</taxon>
        <taxon>Colletotrichum spaethianum species complex</taxon>
    </lineage>
</organism>
<keyword evidence="3" id="KW-0238">DNA-binding</keyword>
<accession>A0A166Y2D2</accession>
<dbReference type="GO" id="GO:0003700">
    <property type="term" value="F:DNA-binding transcription factor activity"/>
    <property type="evidence" value="ECO:0007669"/>
    <property type="project" value="InterPro"/>
</dbReference>
<dbReference type="InterPro" id="IPR050987">
    <property type="entry name" value="AtrR-like"/>
</dbReference>
<dbReference type="Proteomes" id="UP000076552">
    <property type="component" value="Unassembled WGS sequence"/>
</dbReference>
<reference evidence="6 7" key="1">
    <citation type="submission" date="2015-06" db="EMBL/GenBank/DDBJ databases">
        <title>Survival trade-offs in plant roots during colonization by closely related pathogenic and mutualistic fungi.</title>
        <authorList>
            <person name="Hacquard S."/>
            <person name="Kracher B."/>
            <person name="Hiruma K."/>
            <person name="Weinman A."/>
            <person name="Muench P."/>
            <person name="Garrido Oter R."/>
            <person name="Ver Loren van Themaat E."/>
            <person name="Dallerey J.-F."/>
            <person name="Damm U."/>
            <person name="Henrissat B."/>
            <person name="Lespinet O."/>
            <person name="Thon M."/>
            <person name="Kemen E."/>
            <person name="McHardy A.C."/>
            <person name="Schulze-Lefert P."/>
            <person name="O'Connell R.J."/>
        </authorList>
    </citation>
    <scope>NUCLEOTIDE SEQUENCE [LARGE SCALE GENOMIC DNA]</scope>
    <source>
        <strain evidence="6 7">0861</strain>
    </source>
</reference>
<name>A0A166Y2D2_9PEZI</name>
<dbReference type="AlphaFoldDB" id="A0A166Y2D2"/>
<protein>
    <submittedName>
        <fullName evidence="6">Fungal specific transcription factor</fullName>
    </submittedName>
</protein>
<keyword evidence="2" id="KW-0479">Metal-binding</keyword>
<dbReference type="PANTHER" id="PTHR46910">
    <property type="entry name" value="TRANSCRIPTION FACTOR PDR1"/>
    <property type="match status" value="1"/>
</dbReference>
<sequence>MFLSLVNSKLIEMIPDLLELPHVHLDPAILVVYYGILYHGSVLGSTSKETDEGLKYIRMLYVCCLRSLPLWQREATGTTTDLIAALFMCRTAAECFDEELAWRMYTYACEYAQALNLHNLDACSTETDSSIDEAKLDADRKGFWELIQIDFFFRLLFNRPPAITNSMSTWKVNLPWLSGSAPIDLNAVPTVTFIMGSRLTFILSQFFQQLEKPNSDEATVRAKTEDYCREIGGLFAEYQLEDWIQRTLRTGSKVDSWLLGDVAMTGYTYIIFMLRKLAVLSSNSPRPVSCDADIPDSPLAVDASRGILRVICVGIEQNSYPETMCVLLGMYRVYVSYACLLNNILRSSDVRVHAADIELLERVGDAMRKASRGEKDFAPLLKAVQSLSVEVQRRVNDASTTDGLTTETGVGASAGGH</sequence>
<gene>
    <name evidence="6" type="ORF">CT0861_06846</name>
</gene>
<keyword evidence="7" id="KW-1185">Reference proteome</keyword>
<evidence type="ECO:0000256" key="5">
    <source>
        <dbReference type="SAM" id="MobiDB-lite"/>
    </source>
</evidence>
<comment type="subcellular location">
    <subcellularLocation>
        <location evidence="1">Nucleus</location>
    </subcellularLocation>
</comment>
<dbReference type="EMBL" id="LFIV01000009">
    <property type="protein sequence ID" value="KZL77195.1"/>
    <property type="molecule type" value="Genomic_DNA"/>
</dbReference>
<evidence type="ECO:0000256" key="1">
    <source>
        <dbReference type="ARBA" id="ARBA00004123"/>
    </source>
</evidence>
<dbReference type="GO" id="GO:0003677">
    <property type="term" value="F:DNA binding"/>
    <property type="evidence" value="ECO:0007669"/>
    <property type="project" value="UniProtKB-KW"/>
</dbReference>
<dbReference type="GO" id="GO:0046872">
    <property type="term" value="F:metal ion binding"/>
    <property type="evidence" value="ECO:0007669"/>
    <property type="project" value="UniProtKB-KW"/>
</dbReference>
<evidence type="ECO:0000256" key="4">
    <source>
        <dbReference type="ARBA" id="ARBA00023242"/>
    </source>
</evidence>
<evidence type="ECO:0000256" key="2">
    <source>
        <dbReference type="ARBA" id="ARBA00022723"/>
    </source>
</evidence>
<comment type="caution">
    <text evidence="6">The sequence shown here is derived from an EMBL/GenBank/DDBJ whole genome shotgun (WGS) entry which is preliminary data.</text>
</comment>
<evidence type="ECO:0000313" key="7">
    <source>
        <dbReference type="Proteomes" id="UP000076552"/>
    </source>
</evidence>
<dbReference type="GO" id="GO:0005634">
    <property type="term" value="C:nucleus"/>
    <property type="evidence" value="ECO:0007669"/>
    <property type="project" value="UniProtKB-SubCell"/>
</dbReference>
<keyword evidence="4" id="KW-0539">Nucleus</keyword>